<feature type="transmembrane region" description="Helical" evidence="9">
    <location>
        <begin position="95"/>
        <end position="114"/>
    </location>
</feature>
<keyword evidence="6 9" id="KW-1133">Transmembrane helix</keyword>
<dbReference type="Pfam" id="PF20154">
    <property type="entry name" value="LNT_N"/>
    <property type="match status" value="1"/>
</dbReference>
<dbReference type="InterPro" id="IPR036526">
    <property type="entry name" value="C-N_Hydrolase_sf"/>
</dbReference>
<reference evidence="11 12" key="1">
    <citation type="submission" date="2023-10" db="EMBL/GenBank/DDBJ databases">
        <title>Roseovarius strain S88 nov., isolated from a marine algae.</title>
        <authorList>
            <person name="Lee M.W."/>
            <person name="Lee J.K."/>
            <person name="Kim J.M."/>
            <person name="Choi D.G."/>
            <person name="Baek J.H."/>
            <person name="Bayburt H."/>
            <person name="Jung J.J."/>
            <person name="Han D.M."/>
            <person name="Jeon C.O."/>
        </authorList>
    </citation>
    <scope>NUCLEOTIDE SEQUENCE [LARGE SCALE GENOMIC DNA]</scope>
    <source>
        <strain evidence="11 12">S88</strain>
    </source>
</reference>
<keyword evidence="8 9" id="KW-0012">Acyltransferase</keyword>
<dbReference type="HAMAP" id="MF_01148">
    <property type="entry name" value="Lnt"/>
    <property type="match status" value="1"/>
</dbReference>
<comment type="function">
    <text evidence="9">Catalyzes the phospholipid dependent N-acylation of the N-terminal cysteine of apolipoprotein, the last step in lipoprotein maturation.</text>
</comment>
<dbReference type="SUPFAM" id="SSF56317">
    <property type="entry name" value="Carbon-nitrogen hydrolase"/>
    <property type="match status" value="1"/>
</dbReference>
<dbReference type="PANTHER" id="PTHR38686:SF1">
    <property type="entry name" value="APOLIPOPROTEIN N-ACYLTRANSFERASE"/>
    <property type="match status" value="1"/>
</dbReference>
<keyword evidence="12" id="KW-1185">Reference proteome</keyword>
<evidence type="ECO:0000313" key="12">
    <source>
        <dbReference type="Proteomes" id="UP001364156"/>
    </source>
</evidence>
<dbReference type="PANTHER" id="PTHR38686">
    <property type="entry name" value="APOLIPOPROTEIN N-ACYLTRANSFERASE"/>
    <property type="match status" value="1"/>
</dbReference>
<name>A0ABZ2HDA2_9RHOB</name>
<evidence type="ECO:0000256" key="2">
    <source>
        <dbReference type="ARBA" id="ARBA00010065"/>
    </source>
</evidence>
<keyword evidence="7 9" id="KW-0472">Membrane</keyword>
<evidence type="ECO:0000256" key="3">
    <source>
        <dbReference type="ARBA" id="ARBA00022475"/>
    </source>
</evidence>
<evidence type="ECO:0000256" key="7">
    <source>
        <dbReference type="ARBA" id="ARBA00023136"/>
    </source>
</evidence>
<feature type="transmembrane region" description="Helical" evidence="9">
    <location>
        <begin position="193"/>
        <end position="212"/>
    </location>
</feature>
<gene>
    <name evidence="9 11" type="primary">lnt</name>
    <name evidence="11" type="ORF">RZ517_13155</name>
</gene>
<dbReference type="NCBIfam" id="TIGR00546">
    <property type="entry name" value="lnt"/>
    <property type="match status" value="1"/>
</dbReference>
<evidence type="ECO:0000313" key="11">
    <source>
        <dbReference type="EMBL" id="WWR45732.1"/>
    </source>
</evidence>
<dbReference type="Gene3D" id="3.60.110.10">
    <property type="entry name" value="Carbon-nitrogen hydrolase"/>
    <property type="match status" value="1"/>
</dbReference>
<dbReference type="CDD" id="cd07571">
    <property type="entry name" value="ALP_N-acyl_transferase"/>
    <property type="match status" value="1"/>
</dbReference>
<feature type="transmembrane region" description="Helical" evidence="9">
    <location>
        <begin position="161"/>
        <end position="186"/>
    </location>
</feature>
<feature type="domain" description="CN hydrolase" evidence="10">
    <location>
        <begin position="231"/>
        <end position="472"/>
    </location>
</feature>
<organism evidence="11 12">
    <name type="scientific">Roseovarius phycicola</name>
    <dbReference type="NCBI Taxonomy" id="3080976"/>
    <lineage>
        <taxon>Bacteria</taxon>
        <taxon>Pseudomonadati</taxon>
        <taxon>Pseudomonadota</taxon>
        <taxon>Alphaproteobacteria</taxon>
        <taxon>Rhodobacterales</taxon>
        <taxon>Roseobacteraceae</taxon>
        <taxon>Roseovarius</taxon>
    </lineage>
</organism>
<evidence type="ECO:0000256" key="8">
    <source>
        <dbReference type="ARBA" id="ARBA00023315"/>
    </source>
</evidence>
<comment type="pathway">
    <text evidence="9">Protein modification; lipoprotein biosynthesis (N-acyl transfer).</text>
</comment>
<sequence>MTDMVARLQRFSEARRLYRFAGLGVLGALAALGQAPWNLWPVTFLALSVVYGLYTHAPDWRRAATIGFWAGAGYFALSLSWIVEPFFVDAVRHGWLAPFAILGVSFGFAIFWALSFGVARALGGSALAWIGAFTAFEALRGWLMTGFPWAQVGHVLIYTPWLYWASWSGALGLILLVLVGASALWYVFAGRRLIGGSAVLVLACLFGSGAALTPPPTISDQMADAPIVRLIQPNAPQHEKWDPDKMQGFYDRQVAFTAEPGENGRPDMVIWPETALPVLLNHADETLAAIAIAAQGSEVVLGLRRLEGDRIFNSLIFMDGAGKLAGLYDKHHLVPFGEFMPLGGLLAKFGIKGLAAETGAGFSSGPGAQVLEMGSIGKALPLICYEGVFARNILSAPERPNVLLMITNDAWFGKVSGPYQHLAQARLRSVEQGLPMVRAANTGVSAVIDGAGHILAEIPLGEAGWIDAPLPPALAATPYSRLGDLPFVALALLLCAMGTATHARRSNSF</sequence>
<dbReference type="InterPro" id="IPR003010">
    <property type="entry name" value="C-N_Hydrolase"/>
</dbReference>
<keyword evidence="3 9" id="KW-1003">Cell membrane</keyword>
<evidence type="ECO:0000256" key="9">
    <source>
        <dbReference type="HAMAP-Rule" id="MF_01148"/>
    </source>
</evidence>
<evidence type="ECO:0000256" key="1">
    <source>
        <dbReference type="ARBA" id="ARBA00004651"/>
    </source>
</evidence>
<feature type="transmembrane region" description="Helical" evidence="9">
    <location>
        <begin position="39"/>
        <end position="57"/>
    </location>
</feature>
<dbReference type="EMBL" id="CP146069">
    <property type="protein sequence ID" value="WWR45732.1"/>
    <property type="molecule type" value="Genomic_DNA"/>
</dbReference>
<dbReference type="Proteomes" id="UP001364156">
    <property type="component" value="Chromosome"/>
</dbReference>
<dbReference type="PROSITE" id="PS50263">
    <property type="entry name" value="CN_HYDROLASE"/>
    <property type="match status" value="1"/>
</dbReference>
<feature type="transmembrane region" description="Helical" evidence="9">
    <location>
        <begin position="17"/>
        <end position="33"/>
    </location>
</feature>
<accession>A0ABZ2HDA2</accession>
<comment type="catalytic activity">
    <reaction evidence="9">
        <text>N-terminal S-1,2-diacyl-sn-glyceryl-L-cysteinyl-[lipoprotein] + a glycerophospholipid = N-acyl-S-1,2-diacyl-sn-glyceryl-L-cysteinyl-[lipoprotein] + a 2-acyl-sn-glycero-3-phospholipid + H(+)</text>
        <dbReference type="Rhea" id="RHEA:48228"/>
        <dbReference type="Rhea" id="RHEA-COMP:14681"/>
        <dbReference type="Rhea" id="RHEA-COMP:14684"/>
        <dbReference type="ChEBI" id="CHEBI:15378"/>
        <dbReference type="ChEBI" id="CHEBI:136912"/>
        <dbReference type="ChEBI" id="CHEBI:140656"/>
        <dbReference type="ChEBI" id="CHEBI:140657"/>
        <dbReference type="ChEBI" id="CHEBI:140660"/>
        <dbReference type="EC" id="2.3.1.269"/>
    </reaction>
</comment>
<keyword evidence="4 9" id="KW-0808">Transferase</keyword>
<dbReference type="RefSeq" id="WP_338548647.1">
    <property type="nucleotide sequence ID" value="NZ_CP146069.1"/>
</dbReference>
<keyword evidence="5 9" id="KW-0812">Transmembrane</keyword>
<feature type="transmembrane region" description="Helical" evidence="9">
    <location>
        <begin position="126"/>
        <end position="149"/>
    </location>
</feature>
<dbReference type="InterPro" id="IPR045378">
    <property type="entry name" value="LNT_N"/>
</dbReference>
<dbReference type="EC" id="2.3.1.269" evidence="9"/>
<comment type="similarity">
    <text evidence="2 9">Belongs to the CN hydrolase family. Apolipoprotein N-acyltransferase subfamily.</text>
</comment>
<evidence type="ECO:0000256" key="5">
    <source>
        <dbReference type="ARBA" id="ARBA00022692"/>
    </source>
</evidence>
<dbReference type="InterPro" id="IPR004563">
    <property type="entry name" value="Apolipo_AcylTrfase"/>
</dbReference>
<proteinExistence type="inferred from homology"/>
<protein>
    <recommendedName>
        <fullName evidence="9">Apolipoprotein N-acyltransferase</fullName>
        <shortName evidence="9">ALP N-acyltransferase</shortName>
        <ecNumber evidence="9">2.3.1.269</ecNumber>
    </recommendedName>
</protein>
<evidence type="ECO:0000259" key="10">
    <source>
        <dbReference type="PROSITE" id="PS50263"/>
    </source>
</evidence>
<dbReference type="Pfam" id="PF00795">
    <property type="entry name" value="CN_hydrolase"/>
    <property type="match status" value="1"/>
</dbReference>
<comment type="subcellular location">
    <subcellularLocation>
        <location evidence="1 9">Cell membrane</location>
        <topology evidence="1 9">Multi-pass membrane protein</topology>
    </subcellularLocation>
</comment>
<evidence type="ECO:0000256" key="4">
    <source>
        <dbReference type="ARBA" id="ARBA00022679"/>
    </source>
</evidence>
<evidence type="ECO:0000256" key="6">
    <source>
        <dbReference type="ARBA" id="ARBA00022989"/>
    </source>
</evidence>
<feature type="transmembrane region" description="Helical" evidence="9">
    <location>
        <begin position="64"/>
        <end position="83"/>
    </location>
</feature>